<protein>
    <submittedName>
        <fullName evidence="5">AraC-like DNA-binding protein</fullName>
    </submittedName>
</protein>
<evidence type="ECO:0000313" key="5">
    <source>
        <dbReference type="EMBL" id="PRX54851.1"/>
    </source>
</evidence>
<evidence type="ECO:0000256" key="3">
    <source>
        <dbReference type="ARBA" id="ARBA00023163"/>
    </source>
</evidence>
<dbReference type="InterPro" id="IPR018060">
    <property type="entry name" value="HTH_AraC"/>
</dbReference>
<dbReference type="InterPro" id="IPR009057">
    <property type="entry name" value="Homeodomain-like_sf"/>
</dbReference>
<accession>A0A2T0MBH3</accession>
<organism evidence="5 6">
    <name type="scientific">Flagellimonas meridianipacifica</name>
    <dbReference type="NCBI Taxonomy" id="1080225"/>
    <lineage>
        <taxon>Bacteria</taxon>
        <taxon>Pseudomonadati</taxon>
        <taxon>Bacteroidota</taxon>
        <taxon>Flavobacteriia</taxon>
        <taxon>Flavobacteriales</taxon>
        <taxon>Flavobacteriaceae</taxon>
        <taxon>Flagellimonas</taxon>
    </lineage>
</organism>
<dbReference type="RefSeq" id="WP_106146292.1">
    <property type="nucleotide sequence ID" value="NZ_PVYX01000002.1"/>
</dbReference>
<dbReference type="Pfam" id="PF02311">
    <property type="entry name" value="AraC_binding"/>
    <property type="match status" value="1"/>
</dbReference>
<dbReference type="Gene3D" id="1.10.10.60">
    <property type="entry name" value="Homeodomain-like"/>
    <property type="match status" value="1"/>
</dbReference>
<reference evidence="5 6" key="1">
    <citation type="submission" date="2018-03" db="EMBL/GenBank/DDBJ databases">
        <title>Genomic Encyclopedia of Archaeal and Bacterial Type Strains, Phase II (KMG-II): from individual species to whole genera.</title>
        <authorList>
            <person name="Goeker M."/>
        </authorList>
    </citation>
    <scope>NUCLEOTIDE SEQUENCE [LARGE SCALE GENOMIC DNA]</scope>
    <source>
        <strain evidence="5 6">DSM 25027</strain>
    </source>
</reference>
<dbReference type="GO" id="GO:0043565">
    <property type="term" value="F:sequence-specific DNA binding"/>
    <property type="evidence" value="ECO:0007669"/>
    <property type="project" value="InterPro"/>
</dbReference>
<comment type="caution">
    <text evidence="5">The sequence shown here is derived from an EMBL/GenBank/DDBJ whole genome shotgun (WGS) entry which is preliminary data.</text>
</comment>
<proteinExistence type="predicted"/>
<dbReference type="EMBL" id="PVYX01000002">
    <property type="protein sequence ID" value="PRX54851.1"/>
    <property type="molecule type" value="Genomic_DNA"/>
</dbReference>
<dbReference type="PANTHER" id="PTHR43280">
    <property type="entry name" value="ARAC-FAMILY TRANSCRIPTIONAL REGULATOR"/>
    <property type="match status" value="1"/>
</dbReference>
<evidence type="ECO:0000256" key="1">
    <source>
        <dbReference type="ARBA" id="ARBA00023015"/>
    </source>
</evidence>
<dbReference type="OrthoDB" id="2585681at2"/>
<feature type="domain" description="HTH araC/xylS-type" evidence="4">
    <location>
        <begin position="199"/>
        <end position="297"/>
    </location>
</feature>
<dbReference type="InterPro" id="IPR037923">
    <property type="entry name" value="HTH-like"/>
</dbReference>
<dbReference type="AlphaFoldDB" id="A0A2T0MBH3"/>
<keyword evidence="6" id="KW-1185">Reference proteome</keyword>
<evidence type="ECO:0000256" key="2">
    <source>
        <dbReference type="ARBA" id="ARBA00023125"/>
    </source>
</evidence>
<keyword evidence="2 5" id="KW-0238">DNA-binding</keyword>
<name>A0A2T0MBH3_9FLAO</name>
<keyword evidence="1" id="KW-0805">Transcription regulation</keyword>
<dbReference type="SUPFAM" id="SSF51215">
    <property type="entry name" value="Regulatory protein AraC"/>
    <property type="match status" value="1"/>
</dbReference>
<dbReference type="PANTHER" id="PTHR43280:SF32">
    <property type="entry name" value="TRANSCRIPTIONAL REGULATORY PROTEIN"/>
    <property type="match status" value="1"/>
</dbReference>
<gene>
    <name evidence="5" type="ORF">CLV81_3255</name>
</gene>
<sequence>MSSSHIPIHKTIKDLYLHLGLDIGNAVEIFHISKHEDLREKLPVNVPPFRNDFYEVSLVLGGTSLSYQINDDTFETPEKYLVFNAPGQVHKWEGIQGDLSGFVLFFHPAFLGELFRERALSDFPFFNIYEANLFELDVQNAEKFGFYYHQIFDNYTSGQRTGQELIKANLQAILWQCNQEYEERNKNMPERKVTDGITARYRKLVNENFLKTSTVNDYADMLNITPNYLSQTILQTLGTNAKSIIDNRLLLEAEYLLKHTDLSNKEIGYRLNFDEPTHFNRFFKKHRGTTPGQFRKSKS</sequence>
<dbReference type="SUPFAM" id="SSF46689">
    <property type="entry name" value="Homeodomain-like"/>
    <property type="match status" value="1"/>
</dbReference>
<dbReference type="Proteomes" id="UP000237640">
    <property type="component" value="Unassembled WGS sequence"/>
</dbReference>
<dbReference type="PROSITE" id="PS01124">
    <property type="entry name" value="HTH_ARAC_FAMILY_2"/>
    <property type="match status" value="1"/>
</dbReference>
<dbReference type="GO" id="GO:0003700">
    <property type="term" value="F:DNA-binding transcription factor activity"/>
    <property type="evidence" value="ECO:0007669"/>
    <property type="project" value="InterPro"/>
</dbReference>
<dbReference type="SMART" id="SM00342">
    <property type="entry name" value="HTH_ARAC"/>
    <property type="match status" value="1"/>
</dbReference>
<evidence type="ECO:0000313" key="6">
    <source>
        <dbReference type="Proteomes" id="UP000237640"/>
    </source>
</evidence>
<dbReference type="InterPro" id="IPR003313">
    <property type="entry name" value="AraC-bd"/>
</dbReference>
<evidence type="ECO:0000259" key="4">
    <source>
        <dbReference type="PROSITE" id="PS01124"/>
    </source>
</evidence>
<keyword evidence="3" id="KW-0804">Transcription</keyword>
<dbReference type="Pfam" id="PF12833">
    <property type="entry name" value="HTH_18"/>
    <property type="match status" value="1"/>
</dbReference>